<dbReference type="Pfam" id="PF00188">
    <property type="entry name" value="CAP"/>
    <property type="match status" value="1"/>
</dbReference>
<feature type="compositionally biased region" description="Low complexity" evidence="1">
    <location>
        <begin position="68"/>
        <end position="88"/>
    </location>
</feature>
<feature type="chain" id="PRO_5039395952" description="SCP domain-containing protein" evidence="2">
    <location>
        <begin position="21"/>
        <end position="221"/>
    </location>
</feature>
<accession>A0A0M0LJF1</accession>
<dbReference type="InterPro" id="IPR014044">
    <property type="entry name" value="CAP_dom"/>
</dbReference>
<evidence type="ECO:0000313" key="4">
    <source>
        <dbReference type="EMBL" id="KOO50838.1"/>
    </source>
</evidence>
<dbReference type="STRING" id="284581.AMD01_03650"/>
<dbReference type="RefSeq" id="WP_053400013.1">
    <property type="nucleotide sequence ID" value="NZ_JAUKEN010000002.1"/>
</dbReference>
<dbReference type="InterPro" id="IPR014258">
    <property type="entry name" value="CAP_domain_YkwD-like"/>
</dbReference>
<dbReference type="OrthoDB" id="9783944at2"/>
<dbReference type="PATRIC" id="fig|284581.3.peg.1028"/>
<protein>
    <recommendedName>
        <fullName evidence="3">SCP domain-containing protein</fullName>
    </recommendedName>
</protein>
<keyword evidence="2" id="KW-0732">Signal</keyword>
<dbReference type="Gene3D" id="3.40.33.10">
    <property type="entry name" value="CAP"/>
    <property type="match status" value="1"/>
</dbReference>
<feature type="region of interest" description="Disordered" evidence="1">
    <location>
        <begin position="68"/>
        <end position="90"/>
    </location>
</feature>
<proteinExistence type="predicted"/>
<feature type="domain" description="SCP" evidence="3">
    <location>
        <begin position="104"/>
        <end position="218"/>
    </location>
</feature>
<dbReference type="Proteomes" id="UP000037558">
    <property type="component" value="Unassembled WGS sequence"/>
</dbReference>
<dbReference type="InterPro" id="IPR035940">
    <property type="entry name" value="CAP_sf"/>
</dbReference>
<gene>
    <name evidence="4" type="ORF">AMD01_03650</name>
</gene>
<sequence length="221" mass="24377">MKKLGVILAGATLATTTMFAGGQADAATQTQPTVKKYVYTYNATNMDDLEKWLNQFYGTYSVPQKITPQPTQPVKQTQTQPVKQTQPTAQATNVSEFEKQVATLVNQERKKAGLSPLQLDTKLSDVARTKSKDMMTKGYFDHQSPTYGSPFDMMKQFGITYRAAGENIAKGQQTPEEVMNSWMNSSGHRANILSANFTAIGVGFVKGSNGTTYWTQMFIGK</sequence>
<evidence type="ECO:0000256" key="2">
    <source>
        <dbReference type="SAM" id="SignalP"/>
    </source>
</evidence>
<keyword evidence="5" id="KW-1185">Reference proteome</keyword>
<dbReference type="PANTHER" id="PTHR31157:SF1">
    <property type="entry name" value="SCP DOMAIN-CONTAINING PROTEIN"/>
    <property type="match status" value="1"/>
</dbReference>
<dbReference type="SUPFAM" id="SSF55797">
    <property type="entry name" value="PR-1-like"/>
    <property type="match status" value="1"/>
</dbReference>
<evidence type="ECO:0000256" key="1">
    <source>
        <dbReference type="SAM" id="MobiDB-lite"/>
    </source>
</evidence>
<dbReference type="PANTHER" id="PTHR31157">
    <property type="entry name" value="SCP DOMAIN-CONTAINING PROTEIN"/>
    <property type="match status" value="1"/>
</dbReference>
<dbReference type="NCBIfam" id="TIGR02909">
    <property type="entry name" value="spore_YkwD"/>
    <property type="match status" value="1"/>
</dbReference>
<dbReference type="CDD" id="cd05379">
    <property type="entry name" value="CAP_bacterial"/>
    <property type="match status" value="1"/>
</dbReference>
<organism evidence="4 5">
    <name type="scientific">Priestia koreensis</name>
    <dbReference type="NCBI Taxonomy" id="284581"/>
    <lineage>
        <taxon>Bacteria</taxon>
        <taxon>Bacillati</taxon>
        <taxon>Bacillota</taxon>
        <taxon>Bacilli</taxon>
        <taxon>Bacillales</taxon>
        <taxon>Bacillaceae</taxon>
        <taxon>Priestia</taxon>
    </lineage>
</organism>
<comment type="caution">
    <text evidence="4">The sequence shown here is derived from an EMBL/GenBank/DDBJ whole genome shotgun (WGS) entry which is preliminary data.</text>
</comment>
<feature type="signal peptide" evidence="2">
    <location>
        <begin position="1"/>
        <end position="20"/>
    </location>
</feature>
<dbReference type="AlphaFoldDB" id="A0A0M0LJF1"/>
<dbReference type="EMBL" id="LILC01000002">
    <property type="protein sequence ID" value="KOO50838.1"/>
    <property type="molecule type" value="Genomic_DNA"/>
</dbReference>
<evidence type="ECO:0000313" key="5">
    <source>
        <dbReference type="Proteomes" id="UP000037558"/>
    </source>
</evidence>
<evidence type="ECO:0000259" key="3">
    <source>
        <dbReference type="Pfam" id="PF00188"/>
    </source>
</evidence>
<reference evidence="5" key="1">
    <citation type="submission" date="2015-08" db="EMBL/GenBank/DDBJ databases">
        <title>Fjat-14210 dsm16467.</title>
        <authorList>
            <person name="Liu B."/>
            <person name="Wang J."/>
            <person name="Zhu Y."/>
            <person name="Liu G."/>
            <person name="Chen Q."/>
            <person name="Chen Z."/>
            <person name="Lan J."/>
            <person name="Che J."/>
            <person name="Ge C."/>
            <person name="Shi H."/>
            <person name="Pan Z."/>
            <person name="Liu X."/>
        </authorList>
    </citation>
    <scope>NUCLEOTIDE SEQUENCE [LARGE SCALE GENOMIC DNA]</scope>
    <source>
        <strain evidence="5">DSM 16467</strain>
    </source>
</reference>
<name>A0A0M0LJF1_9BACI</name>